<dbReference type="RefSeq" id="WP_121917405.1">
    <property type="nucleotide sequence ID" value="NZ_REFV01000008.1"/>
</dbReference>
<keyword evidence="2" id="KW-1185">Reference proteome</keyword>
<dbReference type="Proteomes" id="UP000281985">
    <property type="component" value="Unassembled WGS sequence"/>
</dbReference>
<proteinExistence type="predicted"/>
<reference evidence="1 2" key="1">
    <citation type="submission" date="2018-10" db="EMBL/GenBank/DDBJ databases">
        <title>Dokdonia luteus sp. nov., isolated from sea water.</title>
        <authorList>
            <person name="Zhou L.Y."/>
            <person name="Du Z.J."/>
        </authorList>
    </citation>
    <scope>NUCLEOTIDE SEQUENCE [LARGE SCALE GENOMIC DNA]</scope>
    <source>
        <strain evidence="1 2">SH27</strain>
    </source>
</reference>
<name>A0A3M0G0I1_9FLAO</name>
<organism evidence="1 2">
    <name type="scientific">Dokdonia sinensis</name>
    <dbReference type="NCBI Taxonomy" id="2479847"/>
    <lineage>
        <taxon>Bacteria</taxon>
        <taxon>Pseudomonadati</taxon>
        <taxon>Bacteroidota</taxon>
        <taxon>Flavobacteriia</taxon>
        <taxon>Flavobacteriales</taxon>
        <taxon>Flavobacteriaceae</taxon>
        <taxon>Dokdonia</taxon>
    </lineage>
</organism>
<evidence type="ECO:0000313" key="1">
    <source>
        <dbReference type="EMBL" id="RMB58481.1"/>
    </source>
</evidence>
<evidence type="ECO:0000313" key="2">
    <source>
        <dbReference type="Proteomes" id="UP000281985"/>
    </source>
</evidence>
<accession>A0A3M0G0I1</accession>
<dbReference type="AlphaFoldDB" id="A0A3M0G0I1"/>
<dbReference type="EMBL" id="REFV01000008">
    <property type="protein sequence ID" value="RMB58481.1"/>
    <property type="molecule type" value="Genomic_DNA"/>
</dbReference>
<protein>
    <submittedName>
        <fullName evidence="1">Uncharacterized protein</fullName>
    </submittedName>
</protein>
<sequence length="109" mass="12362">MRRSKSAYPFIENELDKISIQVHRSLEIENHNKSAQRILCEVADGLQSVINFLINNPSLSLAELGLAINSLYMADRTVEAIDVRIQLQDNPIPTRISRLTFKTFTYGVS</sequence>
<gene>
    <name evidence="1" type="ORF">EAX61_09235</name>
</gene>
<comment type="caution">
    <text evidence="1">The sequence shown here is derived from an EMBL/GenBank/DDBJ whole genome shotgun (WGS) entry which is preliminary data.</text>
</comment>